<dbReference type="InterPro" id="IPR029058">
    <property type="entry name" value="AB_hydrolase_fold"/>
</dbReference>
<accession>A0A0W0VER1</accession>
<keyword evidence="1 3" id="KW-0378">Hydrolase</keyword>
<dbReference type="RefSeq" id="WP_058469877.1">
    <property type="nucleotide sequence ID" value="NZ_CAAAIC010000011.1"/>
</dbReference>
<dbReference type="OrthoDB" id="9779853at2"/>
<dbReference type="PANTHER" id="PTHR43798:SF31">
    <property type="entry name" value="AB HYDROLASE SUPERFAMILY PROTEIN YCLE"/>
    <property type="match status" value="1"/>
</dbReference>
<dbReference type="GO" id="GO:0016787">
    <property type="term" value="F:hydrolase activity"/>
    <property type="evidence" value="ECO:0007669"/>
    <property type="project" value="UniProtKB-KW"/>
</dbReference>
<evidence type="ECO:0000259" key="2">
    <source>
        <dbReference type="Pfam" id="PF00561"/>
    </source>
</evidence>
<dbReference type="SUPFAM" id="SSF53474">
    <property type="entry name" value="alpha/beta-Hydrolases"/>
    <property type="match status" value="1"/>
</dbReference>
<dbReference type="InterPro" id="IPR050266">
    <property type="entry name" value="AB_hydrolase_sf"/>
</dbReference>
<keyword evidence="4" id="KW-1185">Reference proteome</keyword>
<evidence type="ECO:0000256" key="1">
    <source>
        <dbReference type="ARBA" id="ARBA00022801"/>
    </source>
</evidence>
<dbReference type="PATRIC" id="fig|456.5.peg.311"/>
<dbReference type="GO" id="GO:0016020">
    <property type="term" value="C:membrane"/>
    <property type="evidence" value="ECO:0007669"/>
    <property type="project" value="TreeGrafter"/>
</dbReference>
<gene>
    <name evidence="3" type="ORF">Ljor_0293</name>
</gene>
<dbReference type="AlphaFoldDB" id="A0A0W0VER1"/>
<feature type="domain" description="AB hydrolase-1" evidence="2">
    <location>
        <begin position="50"/>
        <end position="300"/>
    </location>
</feature>
<comment type="caution">
    <text evidence="3">The sequence shown here is derived from an EMBL/GenBank/DDBJ whole genome shotgun (WGS) entry which is preliminary data.</text>
</comment>
<evidence type="ECO:0000313" key="3">
    <source>
        <dbReference type="EMBL" id="KTD18629.1"/>
    </source>
</evidence>
<sequence length="325" mass="36200">MINTKKIIEEDAKIAAFVLPLSEIVNTPKGKIEILHLSSNFRPAKSSDAPTILLIHGAIGGHDQSVWLFDFLFGLGFNVLGLSRPGYCRTPLAPSQTFVEQADLIAAVLDELGINQVIAIGLSAGGPTLYQLAIRHPDKVKALVAINCISRRFQILRTIPKFMPYLLGRVGSWFLNQLVRLKPVLSAKLFLKINSLLSEEEIEARAFEIATDPARFKYINRFYKCILQFNKLRKNGVNNDLKQVRDLKSLALKDIKCPSLIIHGTADAAVLFYDGLYAASCILKAKPIWIEEGSHFGLWLSPQAKEIQSQLIHFVKQYGDSNESS</sequence>
<dbReference type="Pfam" id="PF00561">
    <property type="entry name" value="Abhydrolase_1"/>
    <property type="match status" value="1"/>
</dbReference>
<dbReference type="Proteomes" id="UP000055035">
    <property type="component" value="Unassembled WGS sequence"/>
</dbReference>
<organism evidence="3 4">
    <name type="scientific">Legionella jordanis</name>
    <dbReference type="NCBI Taxonomy" id="456"/>
    <lineage>
        <taxon>Bacteria</taxon>
        <taxon>Pseudomonadati</taxon>
        <taxon>Pseudomonadota</taxon>
        <taxon>Gammaproteobacteria</taxon>
        <taxon>Legionellales</taxon>
        <taxon>Legionellaceae</taxon>
        <taxon>Legionella</taxon>
    </lineage>
</organism>
<dbReference type="Gene3D" id="3.40.50.1820">
    <property type="entry name" value="alpha/beta hydrolase"/>
    <property type="match status" value="1"/>
</dbReference>
<dbReference type="STRING" id="456.Ljor_0293"/>
<proteinExistence type="predicted"/>
<reference evidence="3 4" key="1">
    <citation type="submission" date="2015-11" db="EMBL/GenBank/DDBJ databases">
        <title>Genomic analysis of 38 Legionella species identifies large and diverse effector repertoires.</title>
        <authorList>
            <person name="Burstein D."/>
            <person name="Amaro F."/>
            <person name="Zusman T."/>
            <person name="Lifshitz Z."/>
            <person name="Cohen O."/>
            <person name="Gilbert J.A."/>
            <person name="Pupko T."/>
            <person name="Shuman H.A."/>
            <person name="Segal G."/>
        </authorList>
    </citation>
    <scope>NUCLEOTIDE SEQUENCE [LARGE SCALE GENOMIC DNA]</scope>
    <source>
        <strain evidence="3 4">BL-540</strain>
    </source>
</reference>
<dbReference type="InterPro" id="IPR000073">
    <property type="entry name" value="AB_hydrolase_1"/>
</dbReference>
<evidence type="ECO:0000313" key="4">
    <source>
        <dbReference type="Proteomes" id="UP000055035"/>
    </source>
</evidence>
<dbReference type="PANTHER" id="PTHR43798">
    <property type="entry name" value="MONOACYLGLYCEROL LIPASE"/>
    <property type="match status" value="1"/>
</dbReference>
<name>A0A0W0VER1_9GAMM</name>
<dbReference type="EMBL" id="LNYJ01000004">
    <property type="protein sequence ID" value="KTD18629.1"/>
    <property type="molecule type" value="Genomic_DNA"/>
</dbReference>
<protein>
    <submittedName>
        <fullName evidence="3">Alpha/beta fold family hydrolase</fullName>
    </submittedName>
</protein>